<dbReference type="Proteomes" id="UP001595378">
    <property type="component" value="Unassembled WGS sequence"/>
</dbReference>
<dbReference type="EMBL" id="JBHRSU010000035">
    <property type="protein sequence ID" value="MFC3101686.1"/>
    <property type="molecule type" value="Genomic_DNA"/>
</dbReference>
<reference evidence="3" key="1">
    <citation type="journal article" date="2019" name="Int. J. Syst. Evol. Microbiol.">
        <title>The Global Catalogue of Microorganisms (GCM) 10K type strain sequencing project: providing services to taxonomists for standard genome sequencing and annotation.</title>
        <authorList>
            <consortium name="The Broad Institute Genomics Platform"/>
            <consortium name="The Broad Institute Genome Sequencing Center for Infectious Disease"/>
            <person name="Wu L."/>
            <person name="Ma J."/>
        </authorList>
    </citation>
    <scope>NUCLEOTIDE SEQUENCE [LARGE SCALE GENOMIC DNA]</scope>
    <source>
        <strain evidence="3">KCTC 52606</strain>
    </source>
</reference>
<keyword evidence="1" id="KW-1133">Transmembrane helix</keyword>
<evidence type="ECO:0008006" key="4">
    <source>
        <dbReference type="Google" id="ProtNLM"/>
    </source>
</evidence>
<evidence type="ECO:0000313" key="2">
    <source>
        <dbReference type="EMBL" id="MFC3101686.1"/>
    </source>
</evidence>
<comment type="caution">
    <text evidence="2">The sequence shown here is derived from an EMBL/GenBank/DDBJ whole genome shotgun (WGS) entry which is preliminary data.</text>
</comment>
<feature type="transmembrane region" description="Helical" evidence="1">
    <location>
        <begin position="12"/>
        <end position="36"/>
    </location>
</feature>
<sequence length="90" mass="9698">MKAARIIRFGFFLTGFAALAVIFLGIGGWIGFALSIALTMPFTALIMFGLKCPSCGVSYFFKPSKDGWNLTGINLLAPVADRCRKCGTAR</sequence>
<keyword evidence="3" id="KW-1185">Reference proteome</keyword>
<keyword evidence="1" id="KW-0812">Transmembrane</keyword>
<proteinExistence type="predicted"/>
<name>A0ABV7EJP3_9SPHN</name>
<feature type="transmembrane region" description="Helical" evidence="1">
    <location>
        <begin position="42"/>
        <end position="61"/>
    </location>
</feature>
<organism evidence="2 3">
    <name type="scientific">Alteraurantiacibacter lauratis</name>
    <dbReference type="NCBI Taxonomy" id="2054627"/>
    <lineage>
        <taxon>Bacteria</taxon>
        <taxon>Pseudomonadati</taxon>
        <taxon>Pseudomonadota</taxon>
        <taxon>Alphaproteobacteria</taxon>
        <taxon>Sphingomonadales</taxon>
        <taxon>Erythrobacteraceae</taxon>
        <taxon>Alteraurantiacibacter</taxon>
    </lineage>
</organism>
<protein>
    <recommendedName>
        <fullName evidence="4">DUF2892 domain-containing protein</fullName>
    </recommendedName>
</protein>
<evidence type="ECO:0000256" key="1">
    <source>
        <dbReference type="SAM" id="Phobius"/>
    </source>
</evidence>
<accession>A0ABV7EJP3</accession>
<evidence type="ECO:0000313" key="3">
    <source>
        <dbReference type="Proteomes" id="UP001595378"/>
    </source>
</evidence>
<keyword evidence="1" id="KW-0472">Membrane</keyword>
<dbReference type="RefSeq" id="WP_336918892.1">
    <property type="nucleotide sequence ID" value="NZ_JBANRN010000006.1"/>
</dbReference>
<gene>
    <name evidence="2" type="ORF">ACFODK_12380</name>
</gene>